<accession>A0A5P8KBM7</accession>
<evidence type="ECO:0000313" key="2">
    <source>
        <dbReference type="Proteomes" id="UP000327294"/>
    </source>
</evidence>
<keyword evidence="2" id="KW-1185">Reference proteome</keyword>
<dbReference type="RefSeq" id="WP_152172064.1">
    <property type="nucleotide sequence ID" value="NZ_CP045096.1"/>
</dbReference>
<reference evidence="1 2" key="1">
    <citation type="submission" date="2019-10" db="EMBL/GenBank/DDBJ databases">
        <title>Streptomyces sp. strain GY16 isolated from leaves of Broussonetia papyrifera.</title>
        <authorList>
            <person name="Mo P."/>
        </authorList>
    </citation>
    <scope>NUCLEOTIDE SEQUENCE [LARGE SCALE GENOMIC DNA]</scope>
    <source>
        <strain evidence="1 2">GY16</strain>
    </source>
</reference>
<gene>
    <name evidence="1" type="ORF">F9278_36275</name>
</gene>
<dbReference type="Proteomes" id="UP000327294">
    <property type="component" value="Chromosome"/>
</dbReference>
<sequence length="225" mass="23892">MKTVPPNPYSPYATASPAERHLFLTIVGPPAPGALVHTACDRLAVVPDDVIGVDPAAEELPAGLCATCAAVFRGLIPPITKIETACVECGGATIQNHLCAVCRTQAHLLWTRVRTTTVPPPPDAPFLAQGGPIHVTPSAWCEHGDLVIGARFHGYYLNGEPHETHIDVLLPRCYLATVIGAVLALVDLDPSPAAQDRFTDAVNETQNTVRAAYRQRLDDGEAGRG</sequence>
<proteinExistence type="predicted"/>
<protein>
    <submittedName>
        <fullName evidence="1">Uncharacterized protein</fullName>
    </submittedName>
</protein>
<dbReference type="AlphaFoldDB" id="A0A5P8KBM7"/>
<dbReference type="EMBL" id="CP045096">
    <property type="protein sequence ID" value="QFR00734.1"/>
    <property type="molecule type" value="Genomic_DNA"/>
</dbReference>
<dbReference type="KEGG" id="sphv:F9278_36275"/>
<organism evidence="1 2">
    <name type="scientific">Streptomyces phaeolivaceus</name>
    <dbReference type="NCBI Taxonomy" id="2653200"/>
    <lineage>
        <taxon>Bacteria</taxon>
        <taxon>Bacillati</taxon>
        <taxon>Actinomycetota</taxon>
        <taxon>Actinomycetes</taxon>
        <taxon>Kitasatosporales</taxon>
        <taxon>Streptomycetaceae</taxon>
        <taxon>Streptomyces</taxon>
    </lineage>
</organism>
<name>A0A5P8KBM7_9ACTN</name>
<evidence type="ECO:0000313" key="1">
    <source>
        <dbReference type="EMBL" id="QFR00734.1"/>
    </source>
</evidence>